<organism evidence="7 8">
    <name type="scientific">Hyalella azteca</name>
    <name type="common">Amphipod</name>
    <dbReference type="NCBI Taxonomy" id="294128"/>
    <lineage>
        <taxon>Eukaryota</taxon>
        <taxon>Metazoa</taxon>
        <taxon>Ecdysozoa</taxon>
        <taxon>Arthropoda</taxon>
        <taxon>Crustacea</taxon>
        <taxon>Multicrustacea</taxon>
        <taxon>Malacostraca</taxon>
        <taxon>Eumalacostraca</taxon>
        <taxon>Peracarida</taxon>
        <taxon>Amphipoda</taxon>
        <taxon>Senticaudata</taxon>
        <taxon>Talitrida</taxon>
        <taxon>Talitroidea</taxon>
        <taxon>Hyalellidae</taxon>
        <taxon>Hyalella</taxon>
    </lineage>
</organism>
<keyword evidence="1" id="KW-0723">Serine/threonine-protein kinase</keyword>
<dbReference type="InterPro" id="IPR000719">
    <property type="entry name" value="Prot_kinase_dom"/>
</dbReference>
<protein>
    <submittedName>
        <fullName evidence="8">Probable serine/threonine-protein kinase DDB_G0268876</fullName>
    </submittedName>
</protein>
<feature type="region of interest" description="Disordered" evidence="5">
    <location>
        <begin position="153"/>
        <end position="296"/>
    </location>
</feature>
<feature type="compositionally biased region" description="Low complexity" evidence="5">
    <location>
        <begin position="92"/>
        <end position="128"/>
    </location>
</feature>
<keyword evidence="7" id="KW-1185">Reference proteome</keyword>
<dbReference type="CDD" id="cd13999">
    <property type="entry name" value="STKc_MAP3K-like"/>
    <property type="match status" value="1"/>
</dbReference>
<dbReference type="GO" id="GO:0004674">
    <property type="term" value="F:protein serine/threonine kinase activity"/>
    <property type="evidence" value="ECO:0007669"/>
    <property type="project" value="UniProtKB-KW"/>
</dbReference>
<feature type="compositionally biased region" description="Low complexity" evidence="5">
    <location>
        <begin position="1"/>
        <end position="10"/>
    </location>
</feature>
<keyword evidence="2 4" id="KW-0547">Nucleotide-binding</keyword>
<feature type="compositionally biased region" description="Basic and acidic residues" evidence="5">
    <location>
        <begin position="694"/>
        <end position="706"/>
    </location>
</feature>
<feature type="compositionally biased region" description="Basic residues" evidence="5">
    <location>
        <begin position="842"/>
        <end position="855"/>
    </location>
</feature>
<evidence type="ECO:0000256" key="3">
    <source>
        <dbReference type="ARBA" id="ARBA00022840"/>
    </source>
</evidence>
<dbReference type="AlphaFoldDB" id="A0A8B7PAL3"/>
<feature type="domain" description="Protein kinase" evidence="6">
    <location>
        <begin position="397"/>
        <end position="656"/>
    </location>
</feature>
<evidence type="ECO:0000256" key="2">
    <source>
        <dbReference type="ARBA" id="ARBA00022741"/>
    </source>
</evidence>
<dbReference type="SMART" id="SM00220">
    <property type="entry name" value="S_TKc"/>
    <property type="match status" value="1"/>
</dbReference>
<keyword evidence="8" id="KW-0808">Transferase</keyword>
<feature type="compositionally biased region" description="Polar residues" evidence="5">
    <location>
        <begin position="908"/>
        <end position="927"/>
    </location>
</feature>
<sequence>MVRQPSSSSYKGGGRSSRDHRSSYSDDYRVTPELSKPDTTCCSGSCCPSPIREDEARSSSSRYKDSSPTRRRYSSSSGSKYLSHSPSRKHLSTSQQYSPQSYSSPVRQSYSPSRRSYSPYRSCRHSPYGSPQRSAGSCSTCCSTCYDRSQSISLSDVPSRSPARVRRSCCDDHSGSPQRRASPKRSRRYSGNSSRCSHSPSPERPSRRPARRRNGTYDFSGNLCEEHAKMMKSHARSDGVSLVNSPAKPASRARSRDYYENRDIPSVEKTSSRRGRTPIRDAGGKRSSGSHSSGDRDCRDCALKYADHKLYEPKCCAEPKADNSAAPLVKLGDRYSSAAKRSNPLDHIYSNHDILTHMVSQTKAQKKQIRSLENEVERLRGCDALAKCEVRQRDVEWRPGDVLGEGSFSTVYRGTFCAIDVAVKELKLKLSQDDKNYFRSEAALLQQLHHPRVVLLMGVCSTAARPFMLLEYMSGGSLHALLHGDGKPVPLDHATYFCIARDVAQGMNYLHKHDPQVLHLDLKSMNVLLDAYSRAKIADFGFSILRRSRSPAQKGAIRGTPAWMAPELLTKGEVSAKCDVYSYAIILWEMLTSEQPFRGYDVLQILESVEAGLRPPLPSANVSRELRELITSCWAQNSSLRPSFAEVLGALEEAAVPPSWRGLFQRAHLPTSLPQDPPLARTVINAVQESVETLRRNKKNAKEKTSRSSAIREVPLMSGMMSLNEEKTSPPKAPARRRNSSVDKRGASSKYVEQKESMSAKNNSREKANSREKSNSGEKSSPREKNEGRERSKARGRSPDRNEKKIKATGDDRERSSPNRAHRSRLSRRDVTYEQIEERKPSPNRRPQKSRSSRTRQRELSVEMSRDLKRRDKQSSDGSLSRSSDLHDSLEGSWEARDTDRRIKNGKTVKQSRTNEQDSAGESQCSSWSSDEYYNVYYSKLRKRDTKTESRATSPRRGSRTFQKPIVPSSRRSSPKKERDISPPRQRVKSPTRLKSPVRRIEGKRRENRPCTVDRPGLALTAELLLDQKQKLRPVRPSALPDISGLPEKSLQDLTVLLRRVMNRRRDAFPPSMHSDDQFSDWQ</sequence>
<feature type="region of interest" description="Disordered" evidence="5">
    <location>
        <begin position="694"/>
        <end position="927"/>
    </location>
</feature>
<dbReference type="RefSeq" id="XP_018022792.1">
    <property type="nucleotide sequence ID" value="XM_018167303.2"/>
</dbReference>
<feature type="compositionally biased region" description="Basic and acidic residues" evidence="5">
    <location>
        <begin position="51"/>
        <end position="68"/>
    </location>
</feature>
<dbReference type="KEGG" id="hazt:108678818"/>
<evidence type="ECO:0000256" key="4">
    <source>
        <dbReference type="PROSITE-ProRule" id="PRU10141"/>
    </source>
</evidence>
<dbReference type="Gene3D" id="1.10.510.10">
    <property type="entry name" value="Transferase(Phosphotransferase) domain 1"/>
    <property type="match status" value="1"/>
</dbReference>
<feature type="compositionally biased region" description="Basic and acidic residues" evidence="5">
    <location>
        <begin position="254"/>
        <end position="266"/>
    </location>
</feature>
<feature type="binding site" evidence="4">
    <location>
        <position position="424"/>
    </location>
    <ligand>
        <name>ATP</name>
        <dbReference type="ChEBI" id="CHEBI:30616"/>
    </ligand>
</feature>
<dbReference type="PROSITE" id="PS00108">
    <property type="entry name" value="PROTEIN_KINASE_ST"/>
    <property type="match status" value="1"/>
</dbReference>
<name>A0A8B7PAL3_HYAAZ</name>
<keyword evidence="3 4" id="KW-0067">ATP-binding</keyword>
<feature type="compositionally biased region" description="Basic and acidic residues" evidence="5">
    <location>
        <begin position="856"/>
        <end position="875"/>
    </location>
</feature>
<dbReference type="OMA" id="CEEYHAY"/>
<dbReference type="GO" id="GO:0005524">
    <property type="term" value="F:ATP binding"/>
    <property type="evidence" value="ECO:0007669"/>
    <property type="project" value="UniProtKB-UniRule"/>
</dbReference>
<dbReference type="InterPro" id="IPR011009">
    <property type="entry name" value="Kinase-like_dom_sf"/>
</dbReference>
<feature type="compositionally biased region" description="Basic and acidic residues" evidence="5">
    <location>
        <begin position="827"/>
        <end position="841"/>
    </location>
</feature>
<feature type="compositionally biased region" description="Low complexity" evidence="5">
    <location>
        <begin position="74"/>
        <end position="85"/>
    </location>
</feature>
<dbReference type="GeneID" id="108678818"/>
<evidence type="ECO:0000256" key="5">
    <source>
        <dbReference type="SAM" id="MobiDB-lite"/>
    </source>
</evidence>
<keyword evidence="8" id="KW-0418">Kinase</keyword>
<proteinExistence type="predicted"/>
<dbReference type="InterPro" id="IPR051681">
    <property type="entry name" value="Ser/Thr_Kinases-Pseudokinases"/>
</dbReference>
<evidence type="ECO:0000256" key="1">
    <source>
        <dbReference type="ARBA" id="ARBA00022527"/>
    </source>
</evidence>
<feature type="compositionally biased region" description="Basic and acidic residues" evidence="5">
    <location>
        <begin position="740"/>
        <end position="817"/>
    </location>
</feature>
<feature type="region of interest" description="Disordered" evidence="5">
    <location>
        <begin position="940"/>
        <end position="1014"/>
    </location>
</feature>
<evidence type="ECO:0000259" key="6">
    <source>
        <dbReference type="PROSITE" id="PS50011"/>
    </source>
</evidence>
<evidence type="ECO:0000313" key="7">
    <source>
        <dbReference type="Proteomes" id="UP000694843"/>
    </source>
</evidence>
<feature type="region of interest" description="Disordered" evidence="5">
    <location>
        <begin position="1"/>
        <end position="137"/>
    </location>
</feature>
<dbReference type="InterPro" id="IPR017441">
    <property type="entry name" value="Protein_kinase_ATP_BS"/>
</dbReference>
<reference evidence="8" key="1">
    <citation type="submission" date="2025-08" db="UniProtKB">
        <authorList>
            <consortium name="RefSeq"/>
        </authorList>
    </citation>
    <scope>IDENTIFICATION</scope>
    <source>
        <tissue evidence="8">Whole organism</tissue>
    </source>
</reference>
<dbReference type="Proteomes" id="UP000694843">
    <property type="component" value="Unplaced"/>
</dbReference>
<dbReference type="PROSITE" id="PS00107">
    <property type="entry name" value="PROTEIN_KINASE_ATP"/>
    <property type="match status" value="1"/>
</dbReference>
<feature type="compositionally biased region" description="Basic residues" evidence="5">
    <location>
        <begin position="986"/>
        <end position="998"/>
    </location>
</feature>
<dbReference type="GO" id="GO:0006950">
    <property type="term" value="P:response to stress"/>
    <property type="evidence" value="ECO:0007669"/>
    <property type="project" value="UniProtKB-ARBA"/>
</dbReference>
<gene>
    <name evidence="8" type="primary">LOC108678818</name>
</gene>
<dbReference type="InterPro" id="IPR008271">
    <property type="entry name" value="Ser/Thr_kinase_AS"/>
</dbReference>
<dbReference type="Pfam" id="PF07714">
    <property type="entry name" value="PK_Tyr_Ser-Thr"/>
    <property type="match status" value="1"/>
</dbReference>
<feature type="compositionally biased region" description="Basic and acidic residues" evidence="5">
    <location>
        <begin position="999"/>
        <end position="1009"/>
    </location>
</feature>
<dbReference type="PROSITE" id="PS50011">
    <property type="entry name" value="PROTEIN_KINASE_DOM"/>
    <property type="match status" value="1"/>
</dbReference>
<feature type="compositionally biased region" description="Basic and acidic residues" evidence="5">
    <location>
        <begin position="884"/>
        <end position="903"/>
    </location>
</feature>
<dbReference type="PANTHER" id="PTHR44329">
    <property type="entry name" value="SERINE/THREONINE-PROTEIN KINASE TNNI3K-RELATED"/>
    <property type="match status" value="1"/>
</dbReference>
<feature type="compositionally biased region" description="Low complexity" evidence="5">
    <location>
        <begin position="190"/>
        <end position="200"/>
    </location>
</feature>
<accession>A0A8B7PAL3</accession>
<dbReference type="InterPro" id="IPR001245">
    <property type="entry name" value="Ser-Thr/Tyr_kinase_cat_dom"/>
</dbReference>
<feature type="compositionally biased region" description="Basic and acidic residues" evidence="5">
    <location>
        <begin position="16"/>
        <end position="30"/>
    </location>
</feature>
<dbReference type="OrthoDB" id="4062651at2759"/>
<evidence type="ECO:0000313" key="8">
    <source>
        <dbReference type="RefSeq" id="XP_018022792.1"/>
    </source>
</evidence>
<dbReference type="SUPFAM" id="SSF56112">
    <property type="entry name" value="Protein kinase-like (PK-like)"/>
    <property type="match status" value="1"/>
</dbReference>